<evidence type="ECO:0000313" key="3">
    <source>
        <dbReference type="EMBL" id="MCF1716911.1"/>
    </source>
</evidence>
<protein>
    <submittedName>
        <fullName evidence="3">WYL domain-containing protein</fullName>
    </submittedName>
</protein>
<evidence type="ECO:0000313" key="4">
    <source>
        <dbReference type="Proteomes" id="UP001200145"/>
    </source>
</evidence>
<dbReference type="InterPro" id="IPR026881">
    <property type="entry name" value="WYL_dom"/>
</dbReference>
<proteinExistence type="predicted"/>
<feature type="compositionally biased region" description="Basic and acidic residues" evidence="1">
    <location>
        <begin position="203"/>
        <end position="217"/>
    </location>
</feature>
<organism evidence="3 4">
    <name type="scientific">Flavihumibacter fluminis</name>
    <dbReference type="NCBI Taxonomy" id="2909236"/>
    <lineage>
        <taxon>Bacteria</taxon>
        <taxon>Pseudomonadati</taxon>
        <taxon>Bacteroidota</taxon>
        <taxon>Chitinophagia</taxon>
        <taxon>Chitinophagales</taxon>
        <taxon>Chitinophagaceae</taxon>
        <taxon>Flavihumibacter</taxon>
    </lineage>
</organism>
<feature type="region of interest" description="Disordered" evidence="1">
    <location>
        <begin position="188"/>
        <end position="217"/>
    </location>
</feature>
<reference evidence="3 4" key="1">
    <citation type="submission" date="2022-01" db="EMBL/GenBank/DDBJ databases">
        <title>Flavihumibacter sp. nov., isolated from sediment of a river.</title>
        <authorList>
            <person name="Liu H."/>
        </authorList>
    </citation>
    <scope>NUCLEOTIDE SEQUENCE [LARGE SCALE GENOMIC DNA]</scope>
    <source>
        <strain evidence="3 4">RY-1</strain>
    </source>
</reference>
<dbReference type="Pfam" id="PF13280">
    <property type="entry name" value="WYL"/>
    <property type="match status" value="1"/>
</dbReference>
<dbReference type="Proteomes" id="UP001200145">
    <property type="component" value="Unassembled WGS sequence"/>
</dbReference>
<evidence type="ECO:0000259" key="2">
    <source>
        <dbReference type="Pfam" id="PF13280"/>
    </source>
</evidence>
<gene>
    <name evidence="3" type="ORF">L0U88_19880</name>
</gene>
<evidence type="ECO:0000256" key="1">
    <source>
        <dbReference type="SAM" id="MobiDB-lite"/>
    </source>
</evidence>
<comment type="caution">
    <text evidence="3">The sequence shown here is derived from an EMBL/GenBank/DDBJ whole genome shotgun (WGS) entry which is preliminary data.</text>
</comment>
<sequence>MSPRDYILPYYTLVHHLQQTVGANREELMNALQQAGCELSLRTFQRLLESLRSDLGIRISYDASTNQYHLEEMPEGQLGNFFRYCKYMQEAGFILDLLKTRAGEDKSVYITPVQGTAGAEWLSQLTEAINEKKILRLTLSQNKGEDNKTYSILPVAIKQEDETWVLLAWQPKKEKWRQIKAERIVELQTKAPGTDIDPPQQKEAVRQFKVTDKQSRK</sequence>
<keyword evidence="4" id="KW-1185">Reference proteome</keyword>
<feature type="domain" description="WYL" evidence="2">
    <location>
        <begin position="121"/>
        <end position="188"/>
    </location>
</feature>
<accession>A0ABS9BMI7</accession>
<dbReference type="EMBL" id="JAKEVY010000007">
    <property type="protein sequence ID" value="MCF1716911.1"/>
    <property type="molecule type" value="Genomic_DNA"/>
</dbReference>
<dbReference type="PROSITE" id="PS52050">
    <property type="entry name" value="WYL"/>
    <property type="match status" value="1"/>
</dbReference>
<name>A0ABS9BMI7_9BACT</name>